<proteinExistence type="predicted"/>
<accession>X1AZC6</accession>
<dbReference type="CDD" id="cd04181">
    <property type="entry name" value="NTP_transferase"/>
    <property type="match status" value="1"/>
</dbReference>
<evidence type="ECO:0000313" key="2">
    <source>
        <dbReference type="EMBL" id="GAG74482.1"/>
    </source>
</evidence>
<dbReference type="Pfam" id="PF00483">
    <property type="entry name" value="NTP_transferase"/>
    <property type="match status" value="1"/>
</dbReference>
<reference evidence="2" key="1">
    <citation type="journal article" date="2014" name="Front. Microbiol.">
        <title>High frequency of phylogenetically diverse reductive dehalogenase-homologous genes in deep subseafloor sedimentary metagenomes.</title>
        <authorList>
            <person name="Kawai M."/>
            <person name="Futagami T."/>
            <person name="Toyoda A."/>
            <person name="Takaki Y."/>
            <person name="Nishi S."/>
            <person name="Hori S."/>
            <person name="Arai W."/>
            <person name="Tsubouchi T."/>
            <person name="Morono Y."/>
            <person name="Uchiyama I."/>
            <person name="Ito T."/>
            <person name="Fujiyama A."/>
            <person name="Inagaki F."/>
            <person name="Takami H."/>
        </authorList>
    </citation>
    <scope>NUCLEOTIDE SEQUENCE</scope>
    <source>
        <strain evidence="2">Expedition CK06-06</strain>
    </source>
</reference>
<protein>
    <recommendedName>
        <fullName evidence="1">Nucleotidyl transferase domain-containing protein</fullName>
    </recommendedName>
</protein>
<dbReference type="PANTHER" id="PTHR22572">
    <property type="entry name" value="SUGAR-1-PHOSPHATE GUANYL TRANSFERASE"/>
    <property type="match status" value="1"/>
</dbReference>
<gene>
    <name evidence="2" type="ORF">S01H4_03076</name>
</gene>
<evidence type="ECO:0000259" key="1">
    <source>
        <dbReference type="Pfam" id="PF00483"/>
    </source>
</evidence>
<name>X1AZC6_9ZZZZ</name>
<dbReference type="InterPro" id="IPR005835">
    <property type="entry name" value="NTP_transferase_dom"/>
</dbReference>
<dbReference type="AlphaFoldDB" id="X1AZC6"/>
<organism evidence="2">
    <name type="scientific">marine sediment metagenome</name>
    <dbReference type="NCBI Taxonomy" id="412755"/>
    <lineage>
        <taxon>unclassified sequences</taxon>
        <taxon>metagenomes</taxon>
        <taxon>ecological metagenomes</taxon>
    </lineage>
</organism>
<dbReference type="InterPro" id="IPR029044">
    <property type="entry name" value="Nucleotide-diphossugar_trans"/>
</dbReference>
<dbReference type="SUPFAM" id="SSF53448">
    <property type="entry name" value="Nucleotide-diphospho-sugar transferases"/>
    <property type="match status" value="1"/>
</dbReference>
<feature type="domain" description="Nucleotidyl transferase" evidence="1">
    <location>
        <begin position="2"/>
        <end position="234"/>
    </location>
</feature>
<dbReference type="InterPro" id="IPR050486">
    <property type="entry name" value="Mannose-1P_guanyltransferase"/>
</dbReference>
<dbReference type="Gene3D" id="3.90.550.10">
    <property type="entry name" value="Spore Coat Polysaccharide Biosynthesis Protein SpsA, Chain A"/>
    <property type="match status" value="1"/>
</dbReference>
<sequence>MKAVILVGGEGTRLRPITFLNPKSMLPLINKPFMENFIFWLKSHRIKDIIFSTGHLLEIFNNYFGDGSKFGLKLTYVNEEKPLDTCGGVKNVEKYLGGDRFMVFNGDILSSLDLTDMIVFHKRKKADITISLTPVEDPTSYGLVPIDNEGKVKQFIEKPGQKEITTNLINAGIYIIEPYVMKLAPEGKNYSFERGLFPRALYEGYKIYGYVSDSYWLDVGTPQKYLKAHYDILNKKVNFKFPYKELLENIYIGKGSRYLKNNFVCGPLVIGERTEIEKGAKIMPLTVTILL</sequence>
<dbReference type="EMBL" id="BART01000721">
    <property type="protein sequence ID" value="GAG74482.1"/>
    <property type="molecule type" value="Genomic_DNA"/>
</dbReference>
<comment type="caution">
    <text evidence="2">The sequence shown here is derived from an EMBL/GenBank/DDBJ whole genome shotgun (WGS) entry which is preliminary data.</text>
</comment>